<evidence type="ECO:0000256" key="5">
    <source>
        <dbReference type="ARBA" id="ARBA00022692"/>
    </source>
</evidence>
<evidence type="ECO:0000256" key="3">
    <source>
        <dbReference type="ARBA" id="ARBA00022448"/>
    </source>
</evidence>
<gene>
    <name evidence="12" type="ORF">BJ875DRAFT_439913</name>
</gene>
<keyword evidence="5 10" id="KW-0812">Transmembrane</keyword>
<feature type="transmembrane region" description="Helical" evidence="10">
    <location>
        <begin position="445"/>
        <end position="466"/>
    </location>
</feature>
<keyword evidence="3" id="KW-0813">Transport</keyword>
<dbReference type="InterPro" id="IPR011701">
    <property type="entry name" value="MFS"/>
</dbReference>
<comment type="similarity">
    <text evidence="2">Belongs to the major facilitator superfamily. TCR/Tet family.</text>
</comment>
<dbReference type="GO" id="GO:0005886">
    <property type="term" value="C:plasma membrane"/>
    <property type="evidence" value="ECO:0007669"/>
    <property type="project" value="UniProtKB-SubCell"/>
</dbReference>
<sequence>MALATGEVPQRAPKTPSATDTTLEDSLSKEEELEKETSTAGDQRNHTNSQDGGKKDETTTIGTEKELKAKAEAKEDLQYPHGLKLFLILFALCLAIFLVALDQTIISTAIPKITDDFRSVKDIGWYGSSYLLTATALQPTFGKIYTIFSIKITFITAIMIFELGSLVCATAPTSTALIIGRAVAGIGVGGLFSGAINILAYSLPLRKRPAAFGLVGGMWGIASVAGPLLGGVFTDHVSWRWCFYINLPIGAVAVAVIVLCLKIDRENNPDSLTIGQRILKLDLIGASILVPAVICLLLALQWGGSTYPWNSAKIIGLFCGAGALLIIFVYTQIRLDEKATLPPRLFKNRNVVLAFAFAFFFGAGFFAIIFYLAIYFQSVKGSSATKAGIQLLPLLISTVLSSIITGGLITVIGYYVPVQIFCMILFALGAGLITTFDLHTPIGKWFGYQVLCGAGIGVGFQSGVLVVQTVLPLSDVPVATACVSFFQTLGGALFIAVAQTLFQEGLLSRIQNDAPQLNSQVFLHSGATQIRSILAQMDQEELLDVVLQGYVDGLVHAFWITAACAIAAFFVVLGLEWKSVKKGHGKEKGEMAMAA</sequence>
<feature type="transmembrane region" description="Helical" evidence="10">
    <location>
        <begin position="420"/>
        <end position="439"/>
    </location>
</feature>
<feature type="compositionally biased region" description="Basic and acidic residues" evidence="9">
    <location>
        <begin position="52"/>
        <end position="62"/>
    </location>
</feature>
<feature type="compositionally biased region" description="Basic and acidic residues" evidence="9">
    <location>
        <begin position="26"/>
        <end position="37"/>
    </location>
</feature>
<evidence type="ECO:0000313" key="12">
    <source>
        <dbReference type="EMBL" id="KAG9235862.1"/>
    </source>
</evidence>
<dbReference type="Proteomes" id="UP000824998">
    <property type="component" value="Unassembled WGS sequence"/>
</dbReference>
<accession>A0A9P7YMC8</accession>
<evidence type="ECO:0000256" key="9">
    <source>
        <dbReference type="SAM" id="MobiDB-lite"/>
    </source>
</evidence>
<feature type="transmembrane region" description="Helical" evidence="10">
    <location>
        <begin position="314"/>
        <end position="331"/>
    </location>
</feature>
<keyword evidence="6 10" id="KW-1133">Transmembrane helix</keyword>
<feature type="transmembrane region" description="Helical" evidence="10">
    <location>
        <begin position="178"/>
        <end position="203"/>
    </location>
</feature>
<evidence type="ECO:0000256" key="10">
    <source>
        <dbReference type="SAM" id="Phobius"/>
    </source>
</evidence>
<name>A0A9P7YMC8_9HELO</name>
<feature type="transmembrane region" description="Helical" evidence="10">
    <location>
        <begin position="210"/>
        <end position="229"/>
    </location>
</feature>
<keyword evidence="4" id="KW-1003">Cell membrane</keyword>
<evidence type="ECO:0000256" key="1">
    <source>
        <dbReference type="ARBA" id="ARBA00004651"/>
    </source>
</evidence>
<dbReference type="InterPro" id="IPR036259">
    <property type="entry name" value="MFS_trans_sf"/>
</dbReference>
<proteinExistence type="inferred from homology"/>
<dbReference type="EMBL" id="MU251420">
    <property type="protein sequence ID" value="KAG9235862.1"/>
    <property type="molecule type" value="Genomic_DNA"/>
</dbReference>
<reference evidence="12" key="1">
    <citation type="journal article" date="2021" name="IMA Fungus">
        <title>Genomic characterization of three marine fungi, including Emericellopsis atlantica sp. nov. with signatures of a generalist lifestyle and marine biomass degradation.</title>
        <authorList>
            <person name="Hagestad O.C."/>
            <person name="Hou L."/>
            <person name="Andersen J.H."/>
            <person name="Hansen E.H."/>
            <person name="Altermark B."/>
            <person name="Li C."/>
            <person name="Kuhnert E."/>
            <person name="Cox R.J."/>
            <person name="Crous P.W."/>
            <person name="Spatafora J.W."/>
            <person name="Lail K."/>
            <person name="Amirebrahimi M."/>
            <person name="Lipzen A."/>
            <person name="Pangilinan J."/>
            <person name="Andreopoulos W."/>
            <person name="Hayes R.D."/>
            <person name="Ng V."/>
            <person name="Grigoriev I.V."/>
            <person name="Jackson S.A."/>
            <person name="Sutton T.D.S."/>
            <person name="Dobson A.D.W."/>
            <person name="Rama T."/>
        </authorList>
    </citation>
    <scope>NUCLEOTIDE SEQUENCE</scope>
    <source>
        <strain evidence="12">TRa018bII</strain>
    </source>
</reference>
<evidence type="ECO:0000256" key="8">
    <source>
        <dbReference type="ARBA" id="ARBA00023180"/>
    </source>
</evidence>
<dbReference type="PANTHER" id="PTHR23501">
    <property type="entry name" value="MAJOR FACILITATOR SUPERFAMILY"/>
    <property type="match status" value="1"/>
</dbReference>
<dbReference type="PROSITE" id="PS50850">
    <property type="entry name" value="MFS"/>
    <property type="match status" value="1"/>
</dbReference>
<keyword evidence="13" id="KW-1185">Reference proteome</keyword>
<feature type="transmembrane region" description="Helical" evidence="10">
    <location>
        <begin position="557"/>
        <end position="577"/>
    </location>
</feature>
<evidence type="ECO:0000256" key="4">
    <source>
        <dbReference type="ARBA" id="ARBA00022475"/>
    </source>
</evidence>
<evidence type="ECO:0000256" key="6">
    <source>
        <dbReference type="ARBA" id="ARBA00022989"/>
    </source>
</evidence>
<dbReference type="Pfam" id="PF07690">
    <property type="entry name" value="MFS_1"/>
    <property type="match status" value="1"/>
</dbReference>
<dbReference type="InterPro" id="IPR020846">
    <property type="entry name" value="MFS_dom"/>
</dbReference>
<evidence type="ECO:0000313" key="13">
    <source>
        <dbReference type="Proteomes" id="UP000824998"/>
    </source>
</evidence>
<dbReference type="AlphaFoldDB" id="A0A9P7YMC8"/>
<comment type="subcellular location">
    <subcellularLocation>
        <location evidence="1">Cell membrane</location>
        <topology evidence="1">Multi-pass membrane protein</topology>
    </subcellularLocation>
</comment>
<feature type="transmembrane region" description="Helical" evidence="10">
    <location>
        <begin position="153"/>
        <end position="172"/>
    </location>
</feature>
<dbReference type="OrthoDB" id="10021397at2759"/>
<feature type="transmembrane region" description="Helical" evidence="10">
    <location>
        <begin position="394"/>
        <end position="415"/>
    </location>
</feature>
<keyword evidence="7 10" id="KW-0472">Membrane</keyword>
<feature type="domain" description="Major facilitator superfamily (MFS) profile" evidence="11">
    <location>
        <begin position="88"/>
        <end position="580"/>
    </location>
</feature>
<feature type="transmembrane region" description="Helical" evidence="10">
    <location>
        <begin position="241"/>
        <end position="261"/>
    </location>
</feature>
<protein>
    <submittedName>
        <fullName evidence="12">MFS multidrug transporter-like protein</fullName>
    </submittedName>
</protein>
<feature type="transmembrane region" description="Helical" evidence="10">
    <location>
        <begin position="85"/>
        <end position="111"/>
    </location>
</feature>
<evidence type="ECO:0000259" key="11">
    <source>
        <dbReference type="PROSITE" id="PS50850"/>
    </source>
</evidence>
<dbReference type="Gene3D" id="1.20.1250.20">
    <property type="entry name" value="MFS general substrate transporter like domains"/>
    <property type="match status" value="2"/>
</dbReference>
<dbReference type="FunFam" id="1.20.1720.10:FF:000012">
    <property type="entry name" value="MFS toxin efflux pump (AflT)"/>
    <property type="match status" value="1"/>
</dbReference>
<dbReference type="PANTHER" id="PTHR23501:SF198">
    <property type="entry name" value="AZOLE RESISTANCE PROTEIN 1-RELATED"/>
    <property type="match status" value="1"/>
</dbReference>
<dbReference type="FunFam" id="1.20.1250.20:FF:000489">
    <property type="entry name" value="MFS general substrate transporter"/>
    <property type="match status" value="1"/>
</dbReference>
<evidence type="ECO:0000256" key="2">
    <source>
        <dbReference type="ARBA" id="ARBA00007520"/>
    </source>
</evidence>
<organism evidence="12 13">
    <name type="scientific">Amylocarpus encephaloides</name>
    <dbReference type="NCBI Taxonomy" id="45428"/>
    <lineage>
        <taxon>Eukaryota</taxon>
        <taxon>Fungi</taxon>
        <taxon>Dikarya</taxon>
        <taxon>Ascomycota</taxon>
        <taxon>Pezizomycotina</taxon>
        <taxon>Leotiomycetes</taxon>
        <taxon>Helotiales</taxon>
        <taxon>Helotiales incertae sedis</taxon>
        <taxon>Amylocarpus</taxon>
    </lineage>
</organism>
<dbReference type="SUPFAM" id="SSF103473">
    <property type="entry name" value="MFS general substrate transporter"/>
    <property type="match status" value="1"/>
</dbReference>
<feature type="transmembrane region" description="Helical" evidence="10">
    <location>
        <begin position="281"/>
        <end position="302"/>
    </location>
</feature>
<dbReference type="CDD" id="cd17502">
    <property type="entry name" value="MFS_Azr1_MDR_like"/>
    <property type="match status" value="1"/>
</dbReference>
<feature type="compositionally biased region" description="Polar residues" evidence="9">
    <location>
        <begin position="40"/>
        <end position="51"/>
    </location>
</feature>
<dbReference type="PRINTS" id="PR01036">
    <property type="entry name" value="TCRTETB"/>
</dbReference>
<feature type="transmembrane region" description="Helical" evidence="10">
    <location>
        <begin position="351"/>
        <end position="374"/>
    </location>
</feature>
<comment type="caution">
    <text evidence="12">The sequence shown here is derived from an EMBL/GenBank/DDBJ whole genome shotgun (WGS) entry which is preliminary data.</text>
</comment>
<dbReference type="GO" id="GO:0022857">
    <property type="term" value="F:transmembrane transporter activity"/>
    <property type="evidence" value="ECO:0007669"/>
    <property type="project" value="InterPro"/>
</dbReference>
<keyword evidence="8" id="KW-0325">Glycoprotein</keyword>
<feature type="transmembrane region" description="Helical" evidence="10">
    <location>
        <begin position="478"/>
        <end position="502"/>
    </location>
</feature>
<evidence type="ECO:0000256" key="7">
    <source>
        <dbReference type="ARBA" id="ARBA00023136"/>
    </source>
</evidence>
<feature type="region of interest" description="Disordered" evidence="9">
    <location>
        <begin position="1"/>
        <end position="62"/>
    </location>
</feature>
<dbReference type="FunFam" id="1.20.1250.20:FF:000196">
    <property type="entry name" value="MFS toxin efflux pump (AflT)"/>
    <property type="match status" value="1"/>
</dbReference>